<dbReference type="GO" id="GO:0006457">
    <property type="term" value="P:protein folding"/>
    <property type="evidence" value="ECO:0007669"/>
    <property type="project" value="InterPro"/>
</dbReference>
<organism evidence="8 9">
    <name type="scientific">Candidatus Caccovicinus merdipullorum</name>
    <dbReference type="NCBI Taxonomy" id="2840724"/>
    <lineage>
        <taxon>Bacteria</taxon>
        <taxon>Bacillati</taxon>
        <taxon>Bacillota</taxon>
        <taxon>Clostridia</taxon>
        <taxon>Eubacteriales</taxon>
        <taxon>Candidatus Caccovicinus</taxon>
    </lineage>
</organism>
<proteinExistence type="inferred from homology"/>
<evidence type="ECO:0000256" key="3">
    <source>
        <dbReference type="ARBA" id="ARBA00022596"/>
    </source>
</evidence>
<dbReference type="GO" id="GO:0051082">
    <property type="term" value="F:unfolded protein binding"/>
    <property type="evidence" value="ECO:0007669"/>
    <property type="project" value="UniProtKB-UniRule"/>
</dbReference>
<keyword evidence="2 5" id="KW-0963">Cytoplasm</keyword>
<dbReference type="InterPro" id="IPR007864">
    <property type="entry name" value="UreE_C_dom"/>
</dbReference>
<dbReference type="Pfam" id="PF05194">
    <property type="entry name" value="UreE_C"/>
    <property type="match status" value="1"/>
</dbReference>
<dbReference type="InterPro" id="IPR004029">
    <property type="entry name" value="UreE_N"/>
</dbReference>
<feature type="domain" description="UreE urease accessory N-terminal" evidence="6">
    <location>
        <begin position="19"/>
        <end position="69"/>
    </location>
</feature>
<dbReference type="PIRSF" id="PIRSF036402">
    <property type="entry name" value="Ureas_acces_UreE"/>
    <property type="match status" value="1"/>
</dbReference>
<evidence type="ECO:0000313" key="9">
    <source>
        <dbReference type="Proteomes" id="UP000886860"/>
    </source>
</evidence>
<dbReference type="SUPFAM" id="SSF69737">
    <property type="entry name" value="Urease metallochaperone UreE, C-terminal domain"/>
    <property type="match status" value="1"/>
</dbReference>
<evidence type="ECO:0000313" key="8">
    <source>
        <dbReference type="EMBL" id="HIT40595.1"/>
    </source>
</evidence>
<evidence type="ECO:0000256" key="4">
    <source>
        <dbReference type="ARBA" id="ARBA00023186"/>
    </source>
</evidence>
<evidence type="ECO:0000256" key="2">
    <source>
        <dbReference type="ARBA" id="ARBA00022490"/>
    </source>
</evidence>
<evidence type="ECO:0000259" key="6">
    <source>
        <dbReference type="Pfam" id="PF02814"/>
    </source>
</evidence>
<dbReference type="GO" id="GO:0016151">
    <property type="term" value="F:nickel cation binding"/>
    <property type="evidence" value="ECO:0007669"/>
    <property type="project" value="UniProtKB-UniRule"/>
</dbReference>
<feature type="domain" description="Urease accessory protein UreE C-terminal" evidence="7">
    <location>
        <begin position="90"/>
        <end position="164"/>
    </location>
</feature>
<dbReference type="SUPFAM" id="SSF69287">
    <property type="entry name" value="Urease metallochaperone UreE, N-terminal domain"/>
    <property type="match status" value="1"/>
</dbReference>
<accession>A0A9D1GGA3</accession>
<dbReference type="HAMAP" id="MF_00822">
    <property type="entry name" value="UreE"/>
    <property type="match status" value="1"/>
</dbReference>
<dbReference type="GO" id="GO:0065003">
    <property type="term" value="P:protein-containing complex assembly"/>
    <property type="evidence" value="ECO:0007669"/>
    <property type="project" value="InterPro"/>
</dbReference>
<reference evidence="8" key="2">
    <citation type="journal article" date="2021" name="PeerJ">
        <title>Extensive microbial diversity within the chicken gut microbiome revealed by metagenomics and culture.</title>
        <authorList>
            <person name="Gilroy R."/>
            <person name="Ravi A."/>
            <person name="Getino M."/>
            <person name="Pursley I."/>
            <person name="Horton D.L."/>
            <person name="Alikhan N.F."/>
            <person name="Baker D."/>
            <person name="Gharbi K."/>
            <person name="Hall N."/>
            <person name="Watson M."/>
            <person name="Adriaenssens E.M."/>
            <person name="Foster-Nyarko E."/>
            <person name="Jarju S."/>
            <person name="Secka A."/>
            <person name="Antonio M."/>
            <person name="Oren A."/>
            <person name="Chaudhuri R.R."/>
            <person name="La Ragione R."/>
            <person name="Hildebrand F."/>
            <person name="Pallen M.J."/>
        </authorList>
    </citation>
    <scope>NUCLEOTIDE SEQUENCE</scope>
    <source>
        <strain evidence="8">CHK123-3438</strain>
    </source>
</reference>
<dbReference type="InterPro" id="IPR036118">
    <property type="entry name" value="UreE_N_sf"/>
</dbReference>
<sequence>MVYETITGNVEDKDLAGRSVDYVDFEWHELHKKLHRKVSRGGEEFGLRLGDWVLARGLREGDVLGTTEGGDLLAVHVLPGRTAVIQGNPEHPGALVRAAYEIGNTHGALFYGDNDYELLTPYTEPVFRMLQEIHGVTVSDEMRTFDFKKAVSSPGHGSGHGHHH</sequence>
<dbReference type="InterPro" id="IPR012406">
    <property type="entry name" value="UreE"/>
</dbReference>
<dbReference type="Gene3D" id="3.30.70.790">
    <property type="entry name" value="UreE, C-terminal domain"/>
    <property type="match status" value="1"/>
</dbReference>
<evidence type="ECO:0000256" key="1">
    <source>
        <dbReference type="ARBA" id="ARBA00004496"/>
    </source>
</evidence>
<evidence type="ECO:0000256" key="5">
    <source>
        <dbReference type="HAMAP-Rule" id="MF_00822"/>
    </source>
</evidence>
<dbReference type="EMBL" id="DVKS01000012">
    <property type="protein sequence ID" value="HIT40595.1"/>
    <property type="molecule type" value="Genomic_DNA"/>
</dbReference>
<dbReference type="Proteomes" id="UP000886860">
    <property type="component" value="Unassembled WGS sequence"/>
</dbReference>
<dbReference type="GO" id="GO:0005737">
    <property type="term" value="C:cytoplasm"/>
    <property type="evidence" value="ECO:0007669"/>
    <property type="project" value="UniProtKB-SubCell"/>
</dbReference>
<reference evidence="8" key="1">
    <citation type="submission" date="2020-10" db="EMBL/GenBank/DDBJ databases">
        <authorList>
            <person name="Gilroy R."/>
        </authorList>
    </citation>
    <scope>NUCLEOTIDE SEQUENCE</scope>
    <source>
        <strain evidence="8">CHK123-3438</strain>
    </source>
</reference>
<protein>
    <recommendedName>
        <fullName evidence="5">Urease accessory protein UreE</fullName>
    </recommendedName>
</protein>
<evidence type="ECO:0000259" key="7">
    <source>
        <dbReference type="Pfam" id="PF05194"/>
    </source>
</evidence>
<dbReference type="GO" id="GO:0019627">
    <property type="term" value="P:urea metabolic process"/>
    <property type="evidence" value="ECO:0007669"/>
    <property type="project" value="InterPro"/>
</dbReference>
<dbReference type="Gene3D" id="2.60.260.20">
    <property type="entry name" value="Urease metallochaperone UreE, N-terminal domain"/>
    <property type="match status" value="1"/>
</dbReference>
<comment type="subcellular location">
    <subcellularLocation>
        <location evidence="1 5">Cytoplasm</location>
    </subcellularLocation>
</comment>
<dbReference type="Pfam" id="PF02814">
    <property type="entry name" value="UreE_N"/>
    <property type="match status" value="1"/>
</dbReference>
<gene>
    <name evidence="5" type="primary">ureE</name>
    <name evidence="8" type="ORF">IAB60_00595</name>
</gene>
<comment type="similarity">
    <text evidence="5">Belongs to the UreE family.</text>
</comment>
<keyword evidence="4 5" id="KW-0143">Chaperone</keyword>
<comment type="caution">
    <text evidence="8">The sequence shown here is derived from an EMBL/GenBank/DDBJ whole genome shotgun (WGS) entry which is preliminary data.</text>
</comment>
<name>A0A9D1GGA3_9FIRM</name>
<comment type="function">
    <text evidence="5">Involved in urease metallocenter assembly. Binds nickel. Probably functions as a nickel donor during metallocenter assembly.</text>
</comment>
<keyword evidence="3 5" id="KW-0533">Nickel</keyword>
<dbReference type="AlphaFoldDB" id="A0A9D1GGA3"/>